<dbReference type="PANTHER" id="PTHR43176:SF3">
    <property type="entry name" value="3-HYDROXYISOBUTYRYL-COA HYDROLASE, MITOCHONDRIAL"/>
    <property type="match status" value="1"/>
</dbReference>
<comment type="caution">
    <text evidence="5">The sequence shown here is derived from an EMBL/GenBank/DDBJ whole genome shotgun (WGS) entry which is preliminary data.</text>
</comment>
<keyword evidence="6" id="KW-1185">Reference proteome</keyword>
<dbReference type="InterPro" id="IPR032259">
    <property type="entry name" value="HIBYL-CoA-H"/>
</dbReference>
<dbReference type="InterPro" id="IPR029045">
    <property type="entry name" value="ClpP/crotonase-like_dom_sf"/>
</dbReference>
<evidence type="ECO:0000256" key="1">
    <source>
        <dbReference type="ARBA" id="ARBA00001709"/>
    </source>
</evidence>
<name>A0ABS7ZSK9_9GAMM</name>
<evidence type="ECO:0000256" key="2">
    <source>
        <dbReference type="ARBA" id="ARBA00011915"/>
    </source>
</evidence>
<organism evidence="5 6">
    <name type="scientific">Thalassolituus marinus</name>
    <dbReference type="NCBI Taxonomy" id="671053"/>
    <lineage>
        <taxon>Bacteria</taxon>
        <taxon>Pseudomonadati</taxon>
        <taxon>Pseudomonadota</taxon>
        <taxon>Gammaproteobacteria</taxon>
        <taxon>Oceanospirillales</taxon>
        <taxon>Oceanospirillaceae</taxon>
        <taxon>Thalassolituus</taxon>
    </lineage>
</organism>
<feature type="domain" description="Enoyl-CoA hydratase/isomerase" evidence="4">
    <location>
        <begin position="23"/>
        <end position="360"/>
    </location>
</feature>
<dbReference type="SUPFAM" id="SSF52096">
    <property type="entry name" value="ClpP/crotonase"/>
    <property type="match status" value="1"/>
</dbReference>
<dbReference type="Gene3D" id="3.90.226.10">
    <property type="entry name" value="2-enoyl-CoA Hydratase, Chain A, domain 1"/>
    <property type="match status" value="1"/>
</dbReference>
<reference evidence="5 6" key="1">
    <citation type="submission" date="2020-12" db="EMBL/GenBank/DDBJ databases">
        <title>Novel Thalassolituus-related marine hydrocarbonoclastic bacteria mediated algae-derived hydrocarbons mineralization in twilight zone of the northern South China Sea.</title>
        <authorList>
            <person name="Dong C."/>
        </authorList>
    </citation>
    <scope>NUCLEOTIDE SEQUENCE [LARGE SCALE GENOMIC DNA]</scope>
    <source>
        <strain evidence="5 6">IMCC1826</strain>
    </source>
</reference>
<evidence type="ECO:0000259" key="4">
    <source>
        <dbReference type="Pfam" id="PF16113"/>
    </source>
</evidence>
<proteinExistence type="predicted"/>
<evidence type="ECO:0000313" key="6">
    <source>
        <dbReference type="Proteomes" id="UP000714380"/>
    </source>
</evidence>
<dbReference type="PANTHER" id="PTHR43176">
    <property type="entry name" value="3-HYDROXYISOBUTYRYL-COA HYDROLASE-RELATED"/>
    <property type="match status" value="1"/>
</dbReference>
<dbReference type="EMBL" id="JAEDAH010000088">
    <property type="protein sequence ID" value="MCA6064664.1"/>
    <property type="molecule type" value="Genomic_DNA"/>
</dbReference>
<gene>
    <name evidence="5" type="ORF">I9W95_13700</name>
</gene>
<dbReference type="EC" id="3.1.2.4" evidence="2"/>
<comment type="catalytic activity">
    <reaction evidence="1">
        <text>3-hydroxy-2-methylpropanoyl-CoA + H2O = 3-hydroxy-2-methylpropanoate + CoA + H(+)</text>
        <dbReference type="Rhea" id="RHEA:20888"/>
        <dbReference type="ChEBI" id="CHEBI:11805"/>
        <dbReference type="ChEBI" id="CHEBI:15377"/>
        <dbReference type="ChEBI" id="CHEBI:15378"/>
        <dbReference type="ChEBI" id="CHEBI:57287"/>
        <dbReference type="ChEBI" id="CHEBI:57340"/>
        <dbReference type="EC" id="3.1.2.4"/>
    </reaction>
</comment>
<dbReference type="Pfam" id="PF16113">
    <property type="entry name" value="ECH_2"/>
    <property type="match status" value="1"/>
</dbReference>
<evidence type="ECO:0000313" key="5">
    <source>
        <dbReference type="EMBL" id="MCA6064664.1"/>
    </source>
</evidence>
<accession>A0ABS7ZSK9</accession>
<dbReference type="Proteomes" id="UP000714380">
    <property type="component" value="Unassembled WGS sequence"/>
</dbReference>
<dbReference type="CDD" id="cd06558">
    <property type="entry name" value="crotonase-like"/>
    <property type="match status" value="1"/>
</dbReference>
<protein>
    <recommendedName>
        <fullName evidence="2">3-hydroxyisobutyryl-CoA hydrolase</fullName>
        <ecNumber evidence="2">3.1.2.4</ecNumber>
    </recommendedName>
</protein>
<dbReference type="RefSeq" id="WP_225675855.1">
    <property type="nucleotide sequence ID" value="NZ_JAEDAH010000088.1"/>
</dbReference>
<dbReference type="InterPro" id="IPR045004">
    <property type="entry name" value="ECH_dom"/>
</dbReference>
<sequence length="376" mass="42476">MSSVAEKPVIFRTVATRSGHKLGLLTLNAPAAMNAVDLDMVNRIDRQLKRWEENDDVVAVIMRGAGDKAFSAGGDIRKLYDSMCAEGDERYRYADQFFSGEYGKNYRVHLFTKPLIAWGNGFVMGGGLGLFIGANHRVGTETLKLAWPEVRIGLFPDVAATWYLSHLTQPVGYWMALTGMQMNAVDCRELRLTQYALAHSQFDDMKALLKNTEWTANNAENHHRVRDCLHRLEADCPQGLPESQMHPAWDDISALLVDYDLKAISQRFAAYAGSNEWVQQGIRQFQAGCPATAHLIMEQLQRGQCMSLKEAVQWELVLAYQSVRHPDFAEGIRAMVVDKDFRPQWQHASVDEVPRSWVEGLMKSPWPAAEHPLRDL</sequence>
<dbReference type="NCBIfam" id="NF004127">
    <property type="entry name" value="PRK05617.1"/>
    <property type="match status" value="1"/>
</dbReference>
<evidence type="ECO:0000256" key="3">
    <source>
        <dbReference type="ARBA" id="ARBA00022801"/>
    </source>
</evidence>
<keyword evidence="3" id="KW-0378">Hydrolase</keyword>